<dbReference type="EMBL" id="JABKAU010000056">
    <property type="protein sequence ID" value="NVO33263.1"/>
    <property type="molecule type" value="Genomic_DNA"/>
</dbReference>
<evidence type="ECO:0000313" key="1">
    <source>
        <dbReference type="EMBL" id="NVO33263.1"/>
    </source>
</evidence>
<gene>
    <name evidence="1" type="ORF">HW554_18810</name>
</gene>
<proteinExistence type="predicted"/>
<accession>A0A7Y7PSJ7</accession>
<sequence>MTHWQDSTGPFQLPTGWHEVAVRDFCALASLPTPTREGAASVFAGRPIQVNALVADALAFLNTTPPTEGGLPYPANLGTESFLQVERIRAAVTSGPLATWLPSVYGLLVARQNSLRPAEGFRPAVAAQQAAHAEADTVARIYPAVAHCVAELERLSVRYAELGQECVCDACTAAKQAGLQPLEALSYFNTLDALAQRLGCTVEAVGQMPYDTVAMMLLRAQRQHQLQARIHQNGKTV</sequence>
<protein>
    <submittedName>
        <fullName evidence="1">Uncharacterized protein</fullName>
    </submittedName>
</protein>
<dbReference type="AlphaFoldDB" id="A0A7Y7PSJ7"/>
<name>A0A7Y7PSJ7_9BACT</name>
<dbReference type="Proteomes" id="UP000565521">
    <property type="component" value="Unassembled WGS sequence"/>
</dbReference>
<keyword evidence="2" id="KW-1185">Reference proteome</keyword>
<reference evidence="1 2" key="1">
    <citation type="submission" date="2020-05" db="EMBL/GenBank/DDBJ databases">
        <title>Hymenobacter terrestris sp. nov. and Hymenobacter lapidiphilus sp. nov., isolated from regoliths in Antarctica.</title>
        <authorList>
            <person name="Sedlacek I."/>
            <person name="Pantucek R."/>
            <person name="Zeman M."/>
            <person name="Holochova P."/>
            <person name="Kralova S."/>
            <person name="Stankova E."/>
            <person name="Sedo O."/>
            <person name="Micenkova L."/>
            <person name="Svec P."/>
            <person name="Gupta V."/>
            <person name="Sood U."/>
            <person name="Korpole U.S."/>
            <person name="Lal R."/>
        </authorList>
    </citation>
    <scope>NUCLEOTIDE SEQUENCE [LARGE SCALE GENOMIC DNA]</scope>
    <source>
        <strain evidence="1 2">P5342</strain>
    </source>
</reference>
<organism evidence="1 2">
    <name type="scientific">Hymenobacter lapidiphilus</name>
    <dbReference type="NCBI Taxonomy" id="2608003"/>
    <lineage>
        <taxon>Bacteria</taxon>
        <taxon>Pseudomonadati</taxon>
        <taxon>Bacteroidota</taxon>
        <taxon>Cytophagia</taxon>
        <taxon>Cytophagales</taxon>
        <taxon>Hymenobacteraceae</taxon>
        <taxon>Hymenobacter</taxon>
    </lineage>
</organism>
<comment type="caution">
    <text evidence="1">The sequence shown here is derived from an EMBL/GenBank/DDBJ whole genome shotgun (WGS) entry which is preliminary data.</text>
</comment>
<evidence type="ECO:0000313" key="2">
    <source>
        <dbReference type="Proteomes" id="UP000565521"/>
    </source>
</evidence>
<dbReference type="RefSeq" id="WP_176910072.1">
    <property type="nucleotide sequence ID" value="NZ_JABKAU010000056.1"/>
</dbReference>